<protein>
    <recommendedName>
        <fullName evidence="11">Amine oxidase</fullName>
        <ecNumber evidence="11">1.4.3.-</ecNumber>
    </recommendedName>
</protein>
<dbReference type="GO" id="GO:0005507">
    <property type="term" value="F:copper ion binding"/>
    <property type="evidence" value="ECO:0007669"/>
    <property type="project" value="InterPro"/>
</dbReference>
<comment type="PTM">
    <text evidence="11">Topaquinone (TPQ) is generated by copper-dependent autoxidation of a specific tyrosyl residue.</text>
</comment>
<evidence type="ECO:0000256" key="10">
    <source>
        <dbReference type="ARBA" id="ARBA00023211"/>
    </source>
</evidence>
<comment type="cofactor">
    <cofactor evidence="1">
        <name>Cu cation</name>
        <dbReference type="ChEBI" id="CHEBI:23378"/>
    </cofactor>
</comment>
<dbReference type="Gene3D" id="2.70.98.20">
    <property type="entry name" value="Copper amine oxidase, catalytic domain"/>
    <property type="match status" value="1"/>
</dbReference>
<dbReference type="OrthoDB" id="5379943at2759"/>
<dbReference type="Gene3D" id="3.10.450.40">
    <property type="match status" value="2"/>
</dbReference>
<reference evidence="15 16" key="1">
    <citation type="journal article" date="2016" name="Genome Biol. Evol.">
        <title>Gene Family Evolution Reflects Adaptation to Soil Environmental Stressors in the Genome of the Collembolan Orchesella cincta.</title>
        <authorList>
            <person name="Faddeeva-Vakhrusheva A."/>
            <person name="Derks M.F."/>
            <person name="Anvar S.Y."/>
            <person name="Agamennone V."/>
            <person name="Suring W."/>
            <person name="Smit S."/>
            <person name="van Straalen N.M."/>
            <person name="Roelofs D."/>
        </authorList>
    </citation>
    <scope>NUCLEOTIDE SEQUENCE [LARGE SCALE GENOMIC DNA]</scope>
    <source>
        <tissue evidence="15">Mixed pool</tissue>
    </source>
</reference>
<comment type="cofactor">
    <cofactor evidence="11">
        <name>Cu cation</name>
        <dbReference type="ChEBI" id="CHEBI:23378"/>
    </cofactor>
    <text evidence="11">Contains 1 topaquinone per subunit.</text>
</comment>
<evidence type="ECO:0000256" key="8">
    <source>
        <dbReference type="ARBA" id="ARBA00023002"/>
    </source>
</evidence>
<keyword evidence="16" id="KW-1185">Reference proteome</keyword>
<evidence type="ECO:0000313" key="15">
    <source>
        <dbReference type="EMBL" id="ODN05607.1"/>
    </source>
</evidence>
<dbReference type="InterPro" id="IPR016182">
    <property type="entry name" value="Cu_amine_oxidase_N-reg"/>
</dbReference>
<dbReference type="SUPFAM" id="SSF49998">
    <property type="entry name" value="Amine oxidase catalytic domain"/>
    <property type="match status" value="1"/>
</dbReference>
<evidence type="ECO:0000256" key="6">
    <source>
        <dbReference type="ARBA" id="ARBA00022723"/>
    </source>
</evidence>
<gene>
    <name evidence="15" type="ORF">Ocin01_01084</name>
</gene>
<feature type="region of interest" description="Disordered" evidence="12">
    <location>
        <begin position="695"/>
        <end position="743"/>
    </location>
</feature>
<evidence type="ECO:0000256" key="4">
    <source>
        <dbReference type="ARBA" id="ARBA00007983"/>
    </source>
</evidence>
<dbReference type="Proteomes" id="UP000094527">
    <property type="component" value="Unassembled WGS sequence"/>
</dbReference>
<dbReference type="PANTHER" id="PTHR10638:SF86">
    <property type="entry name" value="COPPER AMINE OXIDASE 1-RELATED"/>
    <property type="match status" value="1"/>
</dbReference>
<feature type="domain" description="Copper amine oxidase N3-terminal" evidence="14">
    <location>
        <begin position="171"/>
        <end position="260"/>
    </location>
</feature>
<dbReference type="InterPro" id="IPR015802">
    <property type="entry name" value="Cu_amine_oxidase_N3"/>
</dbReference>
<keyword evidence="6 11" id="KW-0479">Metal-binding</keyword>
<dbReference type="PANTHER" id="PTHR10638">
    <property type="entry name" value="COPPER AMINE OXIDASE"/>
    <property type="match status" value="1"/>
</dbReference>
<sequence length="743" mass="83236">MLNWRLSWPNPALCFILAGLAVGDYSQFTKFTQKYFKEGINDAIVPQAPLMDRLLTATKVFTGFSYPQEYASPWDPLSQSEMRLAALVVRAYNSSSNWQFKCIGIVEVNKTLVLPYYLSGTNPPPGLVPRIVTVLIADPIKRLPISVIVNLSSMQVEKWTEAEPDQKVSVITIEDKASASEIALEDPNVRLRLGTLGYLDTKNVITDTWDGGYVADNPKYAKATKLIQVFLYGVDSNYFAHPIGFVVYVDLGPNVVLGIENLPIHEGFDTNNRTGESVPRQGAPYYPEDVPLGTIRTDLKPLTITQKDGPSFLIEGRKITWQNFQFRVGYNPREGPHIYTVTYNDNGKVRALFYRLSISEVFLQYGDPRPPYHRKSPFEMGNSEFGSSIDELLEKQFCRGDARYFQSDHHNEAAETWVVPRSICIVEEDAGLSWVHYDRTLDKMAVSRAQRLSLSFLSTIGNAEYWVSWRFYTDATVEFAIKMVGILSTNLLAVDVKAPPYGNLMQPQVYAQDYYHYFALRIDADIDGVDNTVSVEDIVSVEPPNNPYGNGIKLNATVFNTAGESPSDINPATARFWRISNPNKLQPLNEKPSSWKLIPRGQLNQNFLTANSPLRERARWTDHSTWVLPYNPDQIFAGGLFLDSGLANWTYGNPNADIENTDVVIWHVARSVHVPDVEDWPVFSSDEGLTGLRLRPSNFLKNNPAVTDPPASETTAGDGEGPGETGWGPLNPNPHLTGWNSSK</sequence>
<dbReference type="SUPFAM" id="SSF54416">
    <property type="entry name" value="Amine oxidase N-terminal region"/>
    <property type="match status" value="2"/>
</dbReference>
<feature type="domain" description="Copper amine oxidase catalytic" evidence="13">
    <location>
        <begin position="303"/>
        <end position="705"/>
    </location>
</feature>
<dbReference type="GO" id="GO:0048038">
    <property type="term" value="F:quinone binding"/>
    <property type="evidence" value="ECO:0007669"/>
    <property type="project" value="InterPro"/>
</dbReference>
<dbReference type="InterPro" id="IPR036460">
    <property type="entry name" value="Cu_amine_oxidase_C_sf"/>
</dbReference>
<dbReference type="Pfam" id="PF02728">
    <property type="entry name" value="Cu_amine_oxidN3"/>
    <property type="match status" value="1"/>
</dbReference>
<keyword evidence="9 11" id="KW-0186">Copper</keyword>
<dbReference type="EC" id="1.4.3.-" evidence="11"/>
<keyword evidence="7 11" id="KW-0801">TPQ</keyword>
<name>A0A1D2NK44_ORCCI</name>
<dbReference type="GO" id="GO:0008131">
    <property type="term" value="F:primary methylamine oxidase activity"/>
    <property type="evidence" value="ECO:0007669"/>
    <property type="project" value="InterPro"/>
</dbReference>
<comment type="caution">
    <text evidence="15">The sequence shown here is derived from an EMBL/GenBank/DDBJ whole genome shotgun (WGS) entry which is preliminary data.</text>
</comment>
<keyword evidence="10" id="KW-0464">Manganese</keyword>
<comment type="cofactor">
    <cofactor evidence="2">
        <name>Mn(2+)</name>
        <dbReference type="ChEBI" id="CHEBI:29035"/>
    </cofactor>
</comment>
<accession>A0A1D2NK44</accession>
<evidence type="ECO:0000259" key="13">
    <source>
        <dbReference type="Pfam" id="PF01179"/>
    </source>
</evidence>
<evidence type="ECO:0000256" key="3">
    <source>
        <dbReference type="ARBA" id="ARBA00001947"/>
    </source>
</evidence>
<dbReference type="InterPro" id="IPR000269">
    <property type="entry name" value="Cu_amine_oxidase"/>
</dbReference>
<dbReference type="GO" id="GO:0009308">
    <property type="term" value="P:amine metabolic process"/>
    <property type="evidence" value="ECO:0007669"/>
    <property type="project" value="UniProtKB-UniRule"/>
</dbReference>
<dbReference type="AlphaFoldDB" id="A0A1D2NK44"/>
<evidence type="ECO:0000256" key="5">
    <source>
        <dbReference type="ARBA" id="ARBA00011738"/>
    </source>
</evidence>
<evidence type="ECO:0000256" key="11">
    <source>
        <dbReference type="RuleBase" id="RU000672"/>
    </source>
</evidence>
<dbReference type="EMBL" id="LJIJ01000020">
    <property type="protein sequence ID" value="ODN05607.1"/>
    <property type="molecule type" value="Genomic_DNA"/>
</dbReference>
<dbReference type="STRING" id="48709.A0A1D2NK44"/>
<comment type="cofactor">
    <cofactor evidence="3">
        <name>Zn(2+)</name>
        <dbReference type="ChEBI" id="CHEBI:29105"/>
    </cofactor>
</comment>
<comment type="subunit">
    <text evidence="5">Homodimer.</text>
</comment>
<dbReference type="Pfam" id="PF01179">
    <property type="entry name" value="Cu_amine_oxid"/>
    <property type="match status" value="1"/>
</dbReference>
<evidence type="ECO:0000313" key="16">
    <source>
        <dbReference type="Proteomes" id="UP000094527"/>
    </source>
</evidence>
<evidence type="ECO:0000256" key="9">
    <source>
        <dbReference type="ARBA" id="ARBA00023008"/>
    </source>
</evidence>
<comment type="similarity">
    <text evidence="4 11">Belongs to the copper/topaquinone oxidase family.</text>
</comment>
<keyword evidence="8 11" id="KW-0560">Oxidoreductase</keyword>
<dbReference type="InterPro" id="IPR015798">
    <property type="entry name" value="Cu_amine_oxidase_C"/>
</dbReference>
<evidence type="ECO:0000256" key="7">
    <source>
        <dbReference type="ARBA" id="ARBA00022772"/>
    </source>
</evidence>
<organism evidence="15 16">
    <name type="scientific">Orchesella cincta</name>
    <name type="common">Springtail</name>
    <name type="synonym">Podura cincta</name>
    <dbReference type="NCBI Taxonomy" id="48709"/>
    <lineage>
        <taxon>Eukaryota</taxon>
        <taxon>Metazoa</taxon>
        <taxon>Ecdysozoa</taxon>
        <taxon>Arthropoda</taxon>
        <taxon>Hexapoda</taxon>
        <taxon>Collembola</taxon>
        <taxon>Entomobryomorpha</taxon>
        <taxon>Entomobryoidea</taxon>
        <taxon>Orchesellidae</taxon>
        <taxon>Orchesellinae</taxon>
        <taxon>Orchesella</taxon>
    </lineage>
</organism>
<proteinExistence type="inferred from homology"/>
<evidence type="ECO:0000256" key="2">
    <source>
        <dbReference type="ARBA" id="ARBA00001936"/>
    </source>
</evidence>
<evidence type="ECO:0000256" key="12">
    <source>
        <dbReference type="SAM" id="MobiDB-lite"/>
    </source>
</evidence>
<evidence type="ECO:0000259" key="14">
    <source>
        <dbReference type="Pfam" id="PF02728"/>
    </source>
</evidence>
<evidence type="ECO:0000256" key="1">
    <source>
        <dbReference type="ARBA" id="ARBA00001935"/>
    </source>
</evidence>